<protein>
    <submittedName>
        <fullName evidence="2">Phosphate transport protein (TIGR00153 family)</fullName>
    </submittedName>
</protein>
<dbReference type="Gene3D" id="1.20.58.220">
    <property type="entry name" value="Phosphate transport system protein phou homolog 2, domain 2"/>
    <property type="match status" value="1"/>
</dbReference>
<evidence type="ECO:0000313" key="3">
    <source>
        <dbReference type="Proteomes" id="UP000823201"/>
    </source>
</evidence>
<accession>A0ABS2Q4N5</accession>
<comment type="caution">
    <text evidence="2">The sequence shown here is derived from an EMBL/GenBank/DDBJ whole genome shotgun (WGS) entry which is preliminary data.</text>
</comment>
<gene>
    <name evidence="2" type="ORF">JOC27_000180</name>
</gene>
<keyword evidence="3" id="KW-1185">Reference proteome</keyword>
<comment type="similarity">
    <text evidence="1">Belongs to the UPF0111 family.</text>
</comment>
<dbReference type="InterPro" id="IPR038078">
    <property type="entry name" value="PhoU-like_sf"/>
</dbReference>
<organism evidence="2 3">
    <name type="scientific">Sporolactobacillus spathodeae</name>
    <dbReference type="NCBI Taxonomy" id="1465502"/>
    <lineage>
        <taxon>Bacteria</taxon>
        <taxon>Bacillati</taxon>
        <taxon>Bacillota</taxon>
        <taxon>Bacilli</taxon>
        <taxon>Bacillales</taxon>
        <taxon>Sporolactobacillaceae</taxon>
        <taxon>Sporolactobacillus</taxon>
    </lineage>
</organism>
<evidence type="ECO:0000256" key="1">
    <source>
        <dbReference type="ARBA" id="ARBA00008591"/>
    </source>
</evidence>
<sequence length="206" mass="23973">MHLLSKNDKFLNMLSMISLNLEEAARFFVESKIATEADLHEFSTKMKQYERKGDSYVHELIIALNKTFVTPLQREDILELAMKMDGVLDGFEEWSMRLEIYGLTHVDEYMTQFVDYLYESSKEIKLATTLISKKKMSSIRSNVIKINDYETQCDDLLVKCITNLFKTEKDAVKIIKYKELYEMLEAIADSCEDVADSLETIIMRNA</sequence>
<dbReference type="Pfam" id="PF01865">
    <property type="entry name" value="PhoU_div"/>
    <property type="match status" value="1"/>
</dbReference>
<proteinExistence type="inferred from homology"/>
<dbReference type="InterPro" id="IPR052912">
    <property type="entry name" value="UPF0111_domain"/>
</dbReference>
<dbReference type="PANTHER" id="PTHR37298">
    <property type="entry name" value="UPF0111 PROTEIN YKAA"/>
    <property type="match status" value="1"/>
</dbReference>
<dbReference type="InterPro" id="IPR018445">
    <property type="entry name" value="Put_Phosphate_transp_reg"/>
</dbReference>
<reference evidence="2 3" key="1">
    <citation type="submission" date="2021-01" db="EMBL/GenBank/DDBJ databases">
        <title>Genomic Encyclopedia of Type Strains, Phase IV (KMG-IV): sequencing the most valuable type-strain genomes for metagenomic binning, comparative biology and taxonomic classification.</title>
        <authorList>
            <person name="Goeker M."/>
        </authorList>
    </citation>
    <scope>NUCLEOTIDE SEQUENCE [LARGE SCALE GENOMIC DNA]</scope>
    <source>
        <strain evidence="2 3">DSM 100968</strain>
    </source>
</reference>
<dbReference type="PANTHER" id="PTHR37298:SF1">
    <property type="entry name" value="UPF0111 PROTEIN YKAA"/>
    <property type="match status" value="1"/>
</dbReference>
<dbReference type="Proteomes" id="UP000823201">
    <property type="component" value="Unassembled WGS sequence"/>
</dbReference>
<name>A0ABS2Q4N5_9BACL</name>
<dbReference type="EMBL" id="JAFBEV010000001">
    <property type="protein sequence ID" value="MBM7656744.1"/>
    <property type="molecule type" value="Genomic_DNA"/>
</dbReference>
<evidence type="ECO:0000313" key="2">
    <source>
        <dbReference type="EMBL" id="MBM7656744.1"/>
    </source>
</evidence>